<comment type="caution">
    <text evidence="2">The sequence shown here is derived from an EMBL/GenBank/DDBJ whole genome shotgun (WGS) entry which is preliminary data.</text>
</comment>
<dbReference type="EMBL" id="JASODW010000001">
    <property type="protein sequence ID" value="MDK6274499.1"/>
    <property type="molecule type" value="Genomic_DNA"/>
</dbReference>
<evidence type="ECO:0000256" key="1">
    <source>
        <dbReference type="SAM" id="SignalP"/>
    </source>
</evidence>
<dbReference type="Proteomes" id="UP001240483">
    <property type="component" value="Unassembled WGS sequence"/>
</dbReference>
<keyword evidence="4" id="KW-1185">Reference proteome</keyword>
<evidence type="ECO:0000313" key="3">
    <source>
        <dbReference type="EMBL" id="PWI27355.1"/>
    </source>
</evidence>
<keyword evidence="1" id="KW-0732">Signal</keyword>
<evidence type="ECO:0000313" key="4">
    <source>
        <dbReference type="Proteomes" id="UP000245514"/>
    </source>
</evidence>
<protein>
    <submittedName>
        <fullName evidence="2">Uncharacterized protein</fullName>
    </submittedName>
</protein>
<gene>
    <name evidence="3" type="ORF">CAY35_07750</name>
    <name evidence="2" type="ORF">QP116_01860</name>
</gene>
<accession>A0AAP4FD58</accession>
<dbReference type="SUPFAM" id="SSF49695">
    <property type="entry name" value="gamma-Crystallin-like"/>
    <property type="match status" value="1"/>
</dbReference>
<evidence type="ECO:0000313" key="2">
    <source>
        <dbReference type="EMBL" id="MDK6274499.1"/>
    </source>
</evidence>
<proteinExistence type="predicted"/>
<dbReference type="Gene3D" id="2.60.20.10">
    <property type="entry name" value="Crystallins"/>
    <property type="match status" value="1"/>
</dbReference>
<feature type="signal peptide" evidence="1">
    <location>
        <begin position="1"/>
        <end position="33"/>
    </location>
</feature>
<reference evidence="2" key="2">
    <citation type="submission" date="2023-05" db="EMBL/GenBank/DDBJ databases">
        <title>Cataloging the Phylogenetic Diversity of Human Bladder Bacteria.</title>
        <authorList>
            <person name="Du J."/>
        </authorList>
    </citation>
    <scope>NUCLEOTIDE SEQUENCE</scope>
    <source>
        <strain evidence="2">UMB9978</strain>
    </source>
</reference>
<dbReference type="Proteomes" id="UP000245514">
    <property type="component" value="Unassembled WGS sequence"/>
</dbReference>
<reference evidence="3 4" key="1">
    <citation type="submission" date="2018-05" db="EMBL/GenBank/DDBJ databases">
        <title>Draft Genome Sequence of Arthrobacter cumminsii IME1328, Isolated from a Patient Who Suffered from Foot Ulcers in China.</title>
        <authorList>
            <person name="Li M."/>
            <person name="Jiang Z."/>
            <person name="Sun Q."/>
            <person name="Tong Y."/>
        </authorList>
    </citation>
    <scope>NUCLEOTIDE SEQUENCE [LARGE SCALE GENOMIC DNA]</scope>
    <source>
        <strain evidence="3 4">IME1328</strain>
    </source>
</reference>
<dbReference type="InterPro" id="IPR011024">
    <property type="entry name" value="G_crystallin-like"/>
</dbReference>
<dbReference type="AlphaFoldDB" id="A0AAP4FD58"/>
<evidence type="ECO:0000313" key="5">
    <source>
        <dbReference type="Proteomes" id="UP001240483"/>
    </source>
</evidence>
<sequence length="114" mass="12534">MSKKVSSKFFKRGLAAGALSLVALGSSMQASHAAVLYDHINYSGEMGTWNSGNLPKWANDRASSIKKGKSRQMCENAGCYGRTAPLRHDYSDLRSLRTNLHLGETWSDRISAVR</sequence>
<feature type="chain" id="PRO_5042969282" evidence="1">
    <location>
        <begin position="34"/>
        <end position="114"/>
    </location>
</feature>
<organism evidence="2 5">
    <name type="scientific">Pseudoglutamicibacter cumminsii</name>
    <dbReference type="NCBI Taxonomy" id="156979"/>
    <lineage>
        <taxon>Bacteria</taxon>
        <taxon>Bacillati</taxon>
        <taxon>Actinomycetota</taxon>
        <taxon>Actinomycetes</taxon>
        <taxon>Micrococcales</taxon>
        <taxon>Micrococcaceae</taxon>
        <taxon>Pseudoglutamicibacter</taxon>
    </lineage>
</organism>
<dbReference type="EMBL" id="QFWG01000010">
    <property type="protein sequence ID" value="PWI27355.1"/>
    <property type="molecule type" value="Genomic_DNA"/>
</dbReference>
<dbReference type="RefSeq" id="WP_109304059.1">
    <property type="nucleotide sequence ID" value="NZ_JASODW010000001.1"/>
</dbReference>
<name>A0AAP4FD58_9MICC</name>